<dbReference type="SUPFAM" id="SSF51338">
    <property type="entry name" value="Composite domain of metallo-dependent hydrolases"/>
    <property type="match status" value="1"/>
</dbReference>
<dbReference type="PIRSF" id="PIRSF038994">
    <property type="entry name" value="NagA"/>
    <property type="match status" value="1"/>
</dbReference>
<evidence type="ECO:0000256" key="1">
    <source>
        <dbReference type="ARBA" id="ARBA00010716"/>
    </source>
</evidence>
<dbReference type="Gene3D" id="2.30.40.10">
    <property type="entry name" value="Urease, subunit C, domain 1"/>
    <property type="match status" value="1"/>
</dbReference>
<sequence length="377" mass="40711">MEKKGIALVNGHIFNGDNNCLDHALVMQGEKIVGICPVSAVPAETERIDVKGGNICPGLVDLQIYGAGDDLFSAELSTESIARIERRLLVQGCTSFVLTLATNTMEVFKEAIRIFNSCQPQSAIGLHLEGPFLNPLKRGAHPAELIVSPSVGLIADLLDANEGAVVMMTIAPEQFDAESMNLLLQRSILLSAGHSAASFEQGIQGFDNGIKAATHLWNAMSSFHHRDIGLPGAVFRHPEVSASIIVDGIHVDFQAIKIAKELMGRRLFLITDAVAACDKGIYQHVLHGDHYALPDGTLSGSALSLLDAIRNCVQYVDIPLEEAIRMATCYPANLIGRSDIGNLDEGSWANVLVFDTDFNVHSVYCKGEKVDLTFSYT</sequence>
<dbReference type="InterPro" id="IPR003764">
    <property type="entry name" value="GlcNAc_6-P_deAcase"/>
</dbReference>
<dbReference type="SUPFAM" id="SSF51556">
    <property type="entry name" value="Metallo-dependent hydrolases"/>
    <property type="match status" value="1"/>
</dbReference>
<protein>
    <submittedName>
        <fullName evidence="7">N-acetylglucosamine-6-phosphate deacetylase</fullName>
        <ecNumber evidence="7">3.5.1.25</ecNumber>
    </submittedName>
</protein>
<dbReference type="EC" id="3.5.1.25" evidence="7"/>
<evidence type="ECO:0000256" key="5">
    <source>
        <dbReference type="PIRNR" id="PIRNR038994"/>
    </source>
</evidence>
<evidence type="ECO:0000259" key="6">
    <source>
        <dbReference type="Pfam" id="PF01979"/>
    </source>
</evidence>
<feature type="domain" description="Amidohydrolase-related" evidence="6">
    <location>
        <begin position="55"/>
        <end position="370"/>
    </location>
</feature>
<dbReference type="EMBL" id="JACNYL010000007">
    <property type="protein sequence ID" value="MBD1423886.1"/>
    <property type="molecule type" value="Genomic_DNA"/>
</dbReference>
<evidence type="ECO:0000256" key="3">
    <source>
        <dbReference type="ARBA" id="ARBA00022801"/>
    </source>
</evidence>
<keyword evidence="3 5" id="KW-0378">Hydrolase</keyword>
<dbReference type="Gene3D" id="3.20.20.140">
    <property type="entry name" value="Metal-dependent hydrolases"/>
    <property type="match status" value="1"/>
</dbReference>
<dbReference type="InterPro" id="IPR006680">
    <property type="entry name" value="Amidohydro-rel"/>
</dbReference>
<keyword evidence="4 5" id="KW-0119">Carbohydrate metabolism</keyword>
<dbReference type="PANTHER" id="PTHR11113:SF14">
    <property type="entry name" value="N-ACETYLGLUCOSAMINE-6-PHOSPHATE DEACETYLASE"/>
    <property type="match status" value="1"/>
</dbReference>
<keyword evidence="8" id="KW-1185">Reference proteome</keyword>
<reference evidence="7 8" key="1">
    <citation type="submission" date="2020-08" db="EMBL/GenBank/DDBJ databases">
        <title>Sphingobacterium sp. DN00404 isolated from aquaculture water.</title>
        <authorList>
            <person name="Zhang M."/>
        </authorList>
    </citation>
    <scope>NUCLEOTIDE SEQUENCE [LARGE SCALE GENOMIC DNA]</scope>
    <source>
        <strain evidence="7 8">KCTC 42746</strain>
    </source>
</reference>
<comment type="caution">
    <text evidence="7">The sequence shown here is derived from an EMBL/GenBank/DDBJ whole genome shotgun (WGS) entry which is preliminary data.</text>
</comment>
<proteinExistence type="inferred from homology"/>
<dbReference type="Proteomes" id="UP000651112">
    <property type="component" value="Unassembled WGS sequence"/>
</dbReference>
<gene>
    <name evidence="7" type="primary">nagA</name>
    <name evidence="7" type="ORF">H8B21_20170</name>
</gene>
<keyword evidence="2" id="KW-0479">Metal-binding</keyword>
<evidence type="ECO:0000313" key="7">
    <source>
        <dbReference type="EMBL" id="MBD1423886.1"/>
    </source>
</evidence>
<evidence type="ECO:0000313" key="8">
    <source>
        <dbReference type="Proteomes" id="UP000651112"/>
    </source>
</evidence>
<comment type="similarity">
    <text evidence="1 5">Belongs to the metallo-dependent hydrolases superfamily. NagA family.</text>
</comment>
<organism evidence="7 8">
    <name type="scientific">Sphingobacterium chuzhouense</name>
    <dbReference type="NCBI Taxonomy" id="1742264"/>
    <lineage>
        <taxon>Bacteria</taxon>
        <taxon>Pseudomonadati</taxon>
        <taxon>Bacteroidota</taxon>
        <taxon>Sphingobacteriia</taxon>
        <taxon>Sphingobacteriales</taxon>
        <taxon>Sphingobacteriaceae</taxon>
        <taxon>Sphingobacterium</taxon>
    </lineage>
</organism>
<dbReference type="RefSeq" id="WP_190315663.1">
    <property type="nucleotide sequence ID" value="NZ_JACNYL010000007.1"/>
</dbReference>
<dbReference type="InterPro" id="IPR032466">
    <property type="entry name" value="Metal_Hydrolase"/>
</dbReference>
<evidence type="ECO:0000256" key="2">
    <source>
        <dbReference type="ARBA" id="ARBA00022723"/>
    </source>
</evidence>
<dbReference type="GO" id="GO:0008448">
    <property type="term" value="F:N-acetylglucosamine-6-phosphate deacetylase activity"/>
    <property type="evidence" value="ECO:0007669"/>
    <property type="project" value="UniProtKB-EC"/>
</dbReference>
<dbReference type="Pfam" id="PF01979">
    <property type="entry name" value="Amidohydro_1"/>
    <property type="match status" value="1"/>
</dbReference>
<evidence type="ECO:0000256" key="4">
    <source>
        <dbReference type="ARBA" id="ARBA00023277"/>
    </source>
</evidence>
<accession>A0ABR7XXX8</accession>
<dbReference type="PANTHER" id="PTHR11113">
    <property type="entry name" value="N-ACETYLGLUCOSAMINE-6-PHOSPHATE DEACETYLASE"/>
    <property type="match status" value="1"/>
</dbReference>
<dbReference type="NCBIfam" id="TIGR00221">
    <property type="entry name" value="nagA"/>
    <property type="match status" value="1"/>
</dbReference>
<name>A0ABR7XXX8_9SPHI</name>
<dbReference type="InterPro" id="IPR011059">
    <property type="entry name" value="Metal-dep_hydrolase_composite"/>
</dbReference>